<dbReference type="SUPFAM" id="SSF52317">
    <property type="entry name" value="Class I glutamine amidotransferase-like"/>
    <property type="match status" value="1"/>
</dbReference>
<evidence type="ECO:0000313" key="3">
    <source>
        <dbReference type="Proteomes" id="UP000195897"/>
    </source>
</evidence>
<dbReference type="InterPro" id="IPR002818">
    <property type="entry name" value="DJ-1/PfpI"/>
</dbReference>
<comment type="caution">
    <text evidence="2">The sequence shown here is derived from an EMBL/GenBank/DDBJ whole genome shotgun (WGS) entry which is preliminary data.</text>
</comment>
<dbReference type="RefSeq" id="WP_087371192.1">
    <property type="nucleotide sequence ID" value="NZ_JBKTCX010000009.1"/>
</dbReference>
<reference evidence="3" key="1">
    <citation type="submission" date="2017-04" db="EMBL/GenBank/DDBJ databases">
        <title>Function of individual gut microbiota members based on whole genome sequencing of pure cultures obtained from chicken caecum.</title>
        <authorList>
            <person name="Medvecky M."/>
            <person name="Cejkova D."/>
            <person name="Polansky O."/>
            <person name="Karasova D."/>
            <person name="Kubasova T."/>
            <person name="Cizek A."/>
            <person name="Rychlik I."/>
        </authorList>
    </citation>
    <scope>NUCLEOTIDE SEQUENCE [LARGE SCALE GENOMIC DNA]</scope>
    <source>
        <strain evidence="3">An180</strain>
    </source>
</reference>
<sequence>MVYVFLADGFEEVEALTPIDVLRRAGVDVRTVGVTGKTVTGAHGVPMIADLLPEETDLASADLIFLPGGMPGTKNLYASDFVRNAVEKVLADGHYVSAICAAPSIVLGGMGLLKGKRATCYPGMEDGMVGAIAQAVPCVWDGKIITGRGAGAAFDFALTLCEALCGRETADKIAASVCYAR</sequence>
<evidence type="ECO:0000259" key="1">
    <source>
        <dbReference type="Pfam" id="PF01965"/>
    </source>
</evidence>
<dbReference type="InterPro" id="IPR006287">
    <property type="entry name" value="DJ-1"/>
</dbReference>
<proteinExistence type="predicted"/>
<dbReference type="PANTHER" id="PTHR48094">
    <property type="entry name" value="PROTEIN/NUCLEIC ACID DEGLYCASE DJ-1-RELATED"/>
    <property type="match status" value="1"/>
</dbReference>
<dbReference type="InterPro" id="IPR029062">
    <property type="entry name" value="Class_I_gatase-like"/>
</dbReference>
<dbReference type="CDD" id="cd03135">
    <property type="entry name" value="GATase1_DJ-1"/>
    <property type="match status" value="1"/>
</dbReference>
<dbReference type="PANTHER" id="PTHR48094:SF12">
    <property type="entry name" value="PARKINSON DISEASE PROTEIN 7 HOMOLOG"/>
    <property type="match status" value="1"/>
</dbReference>
<organism evidence="2 3">
    <name type="scientific">Butyricicoccus pullicaecorum</name>
    <dbReference type="NCBI Taxonomy" id="501571"/>
    <lineage>
        <taxon>Bacteria</taxon>
        <taxon>Bacillati</taxon>
        <taxon>Bacillota</taxon>
        <taxon>Clostridia</taxon>
        <taxon>Eubacteriales</taxon>
        <taxon>Butyricicoccaceae</taxon>
        <taxon>Butyricicoccus</taxon>
    </lineage>
</organism>
<dbReference type="EMBL" id="NFKK01000003">
    <property type="protein sequence ID" value="OUP53819.1"/>
    <property type="molecule type" value="Genomic_DNA"/>
</dbReference>
<dbReference type="NCBIfam" id="TIGR01383">
    <property type="entry name" value="not_thiJ"/>
    <property type="match status" value="1"/>
</dbReference>
<dbReference type="GO" id="GO:0005737">
    <property type="term" value="C:cytoplasm"/>
    <property type="evidence" value="ECO:0007669"/>
    <property type="project" value="TreeGrafter"/>
</dbReference>
<protein>
    <submittedName>
        <fullName evidence="2">DJ-1 family protein</fullName>
    </submittedName>
</protein>
<feature type="domain" description="DJ-1/PfpI" evidence="1">
    <location>
        <begin position="2"/>
        <end position="162"/>
    </location>
</feature>
<name>A0A1Y4LE86_9FIRM</name>
<dbReference type="Pfam" id="PF01965">
    <property type="entry name" value="DJ-1_PfpI"/>
    <property type="match status" value="1"/>
</dbReference>
<dbReference type="Proteomes" id="UP000195897">
    <property type="component" value="Unassembled WGS sequence"/>
</dbReference>
<gene>
    <name evidence="2" type="ORF">B5F17_04340</name>
</gene>
<dbReference type="Gene3D" id="3.40.50.880">
    <property type="match status" value="1"/>
</dbReference>
<accession>A0A1Y4LE86</accession>
<dbReference type="InterPro" id="IPR050325">
    <property type="entry name" value="Prot/Nucl_acid_deglycase"/>
</dbReference>
<dbReference type="AlphaFoldDB" id="A0A1Y4LE86"/>
<evidence type="ECO:0000313" key="2">
    <source>
        <dbReference type="EMBL" id="OUP53819.1"/>
    </source>
</evidence>